<dbReference type="SUPFAM" id="SSF48452">
    <property type="entry name" value="TPR-like"/>
    <property type="match status" value="1"/>
</dbReference>
<sequence>MNRLGPTGLALLLVLLYVPVRAVPTRVQKVFDFNDRCKQAYHEILQLKLNNGQQLLNVEKVQHPNNLIPYFLENYIDFFTLFFNEDPAEFKKRLPNRETRLNLMGEGPDNSPLLLFTRSVIHFQWAAVKIKFGNTWDAGWEFRRSYLQVKSNLQSFPDFAPNLLYAGAMQVAAGTIPDGYKWLSSLLGIGGSIKKGMNRISNFLQGTDEWSTLFHDEAIFYYCYLKFYIENDKPGVFQFIDQQHLDVVNHHLFAFLAANLRLNSQQAEIAEQIIQGRNASPAYLATPLWDMELGYAKVHHLDPAAAQYLERFITNFKGTFYVKDVLQKLSWYYYLQGDEAKAGAYRQRILTSGSTYSEADKQAQKEAGTDQWPNKLLLQARLLNDGGYYHQALALLHGKNTGNFALNEEKLEFAYRAGRLFDDVENDSLAIVFYKQAIDLGEKRKEHFAARAALQTGFIFEKRGDKQTAIQWFQRCINMKDHDFKNSLDQRAKAGMARCNNE</sequence>
<accession>A0A1V9G262</accession>
<dbReference type="AlphaFoldDB" id="A0A1V9G262"/>
<dbReference type="Proteomes" id="UP000192796">
    <property type="component" value="Unassembled WGS sequence"/>
</dbReference>
<dbReference type="PROSITE" id="PS50005">
    <property type="entry name" value="TPR"/>
    <property type="match status" value="1"/>
</dbReference>
<evidence type="ECO:0000313" key="3">
    <source>
        <dbReference type="Proteomes" id="UP000192796"/>
    </source>
</evidence>
<dbReference type="InterPro" id="IPR019734">
    <property type="entry name" value="TPR_rpt"/>
</dbReference>
<dbReference type="Gene3D" id="1.25.40.10">
    <property type="entry name" value="Tetratricopeptide repeat domain"/>
    <property type="match status" value="1"/>
</dbReference>
<dbReference type="OrthoDB" id="1466726at2"/>
<keyword evidence="3" id="KW-1185">Reference proteome</keyword>
<dbReference type="STRING" id="1703345.A3860_18040"/>
<keyword evidence="1" id="KW-0802">TPR repeat</keyword>
<organism evidence="2 3">
    <name type="scientific">Niastella vici</name>
    <dbReference type="NCBI Taxonomy" id="1703345"/>
    <lineage>
        <taxon>Bacteria</taxon>
        <taxon>Pseudomonadati</taxon>
        <taxon>Bacteroidota</taxon>
        <taxon>Chitinophagia</taxon>
        <taxon>Chitinophagales</taxon>
        <taxon>Chitinophagaceae</taxon>
        <taxon>Niastella</taxon>
    </lineage>
</organism>
<evidence type="ECO:0000313" key="2">
    <source>
        <dbReference type="EMBL" id="OQP64662.1"/>
    </source>
</evidence>
<reference evidence="2 3" key="1">
    <citation type="submission" date="2016-03" db="EMBL/GenBank/DDBJ databases">
        <title>Niastella vici sp. nov., isolated from farmland soil.</title>
        <authorList>
            <person name="Chen L."/>
            <person name="Wang D."/>
            <person name="Yang S."/>
            <person name="Wang G."/>
        </authorList>
    </citation>
    <scope>NUCLEOTIDE SEQUENCE [LARGE SCALE GENOMIC DNA]</scope>
    <source>
        <strain evidence="2 3">DJ57</strain>
    </source>
</reference>
<evidence type="ECO:0000256" key="1">
    <source>
        <dbReference type="PROSITE-ProRule" id="PRU00339"/>
    </source>
</evidence>
<proteinExistence type="predicted"/>
<feature type="repeat" description="TPR" evidence="1">
    <location>
        <begin position="450"/>
        <end position="483"/>
    </location>
</feature>
<dbReference type="InterPro" id="IPR011990">
    <property type="entry name" value="TPR-like_helical_dom_sf"/>
</dbReference>
<gene>
    <name evidence="2" type="ORF">A3860_18040</name>
</gene>
<protein>
    <submittedName>
        <fullName evidence="2">Uncharacterized protein</fullName>
    </submittedName>
</protein>
<dbReference type="EMBL" id="LVYD01000041">
    <property type="protein sequence ID" value="OQP64662.1"/>
    <property type="molecule type" value="Genomic_DNA"/>
</dbReference>
<comment type="caution">
    <text evidence="2">The sequence shown here is derived from an EMBL/GenBank/DDBJ whole genome shotgun (WGS) entry which is preliminary data.</text>
</comment>
<name>A0A1V9G262_9BACT</name>
<dbReference type="RefSeq" id="WP_081146475.1">
    <property type="nucleotide sequence ID" value="NZ_LVYD01000041.1"/>
</dbReference>